<name>A0A0F5IJJ1_9BACT</name>
<accession>A0A0F5IJJ1</accession>
<dbReference type="RefSeq" id="WP_046147846.1">
    <property type="nucleotide sequence ID" value="NZ_KQ033914.1"/>
</dbReference>
<dbReference type="HOGENOM" id="CLU_038567_0_0_10"/>
<dbReference type="PATRIC" id="fig|927665.4.peg.5064"/>
<protein>
    <recommendedName>
        <fullName evidence="2">Alginate export domain-containing protein</fullName>
    </recommendedName>
</protein>
<comment type="caution">
    <text evidence="3">The sequence shown here is derived from an EMBL/GenBank/DDBJ whole genome shotgun (WGS) entry which is preliminary data.</text>
</comment>
<evidence type="ECO:0000259" key="2">
    <source>
        <dbReference type="Pfam" id="PF13372"/>
    </source>
</evidence>
<evidence type="ECO:0000256" key="1">
    <source>
        <dbReference type="SAM" id="SignalP"/>
    </source>
</evidence>
<dbReference type="InterPro" id="IPR053728">
    <property type="entry name" value="Alginate_Permeability_Chnl"/>
</dbReference>
<proteinExistence type="predicted"/>
<dbReference type="EMBL" id="AQHV01000028">
    <property type="protein sequence ID" value="KKB45653.1"/>
    <property type="molecule type" value="Genomic_DNA"/>
</dbReference>
<keyword evidence="1" id="KW-0732">Signal</keyword>
<sequence>MKKRVIVFSGLLLVSSMWMKADENETSKDKENTFSMSAQIRPRAEYRNGVLNPRSEGQEPAGFINNRARLSMNYERQNLSIGLSAQHVGVWGQDPQIDKNGRFILNEAWAQLDFGYGLFAKLGRQSLIYDDERILGGLDWNIAGRYHDALKLGYENKQNKLHLILAFNQNDETKIGGTFYAEGAQPYKNMQTLWYQHIGSKEFKASFLFMNLGLEGGDPKEKVSDTQFMQTMGANLYYQPGDWTFGGTFYYQSGKNAKKRDVSAFLWALNAAYKINSQWSAALGSDYLSGADNTDGPDAKYTAFDPLYGTHHKFYGAMDYYYATPFLPGFNPGLWDNQVKLAFKPSKKVDLSLAYHYFSTTSDVTVKGKDLDRGLGSELDLQVDWQIMKDVKLSAGYSTMLGTSTMEAVKGGSKDSWQDWGWLSININPRIFIAKW</sequence>
<feature type="chain" id="PRO_5002487693" description="Alginate export domain-containing protein" evidence="1">
    <location>
        <begin position="21"/>
        <end position="436"/>
    </location>
</feature>
<dbReference type="AlphaFoldDB" id="A0A0F5IJJ1"/>
<reference evidence="3 4" key="1">
    <citation type="submission" date="2013-04" db="EMBL/GenBank/DDBJ databases">
        <title>The Genome Sequence of Parabacteroides goldsteinii DSM 19448.</title>
        <authorList>
            <consortium name="The Broad Institute Genomics Platform"/>
            <person name="Earl A."/>
            <person name="Ward D."/>
            <person name="Feldgarden M."/>
            <person name="Gevers D."/>
            <person name="Martens E."/>
            <person name="Sakamoto M."/>
            <person name="Benno Y."/>
            <person name="Song Y."/>
            <person name="Liu C."/>
            <person name="Lee J."/>
            <person name="Bolanos M."/>
            <person name="Vaisanen M.L."/>
            <person name="Finegold S.M."/>
            <person name="Walker B."/>
            <person name="Young S."/>
            <person name="Zeng Q."/>
            <person name="Gargeya S."/>
            <person name="Fitzgerald M."/>
            <person name="Haas B."/>
            <person name="Abouelleil A."/>
            <person name="Allen A.W."/>
            <person name="Alvarado L."/>
            <person name="Arachchi H.M."/>
            <person name="Berlin A.M."/>
            <person name="Chapman S.B."/>
            <person name="Gainer-Dewar J."/>
            <person name="Goldberg J."/>
            <person name="Griggs A."/>
            <person name="Gujja S."/>
            <person name="Hansen M."/>
            <person name="Howarth C."/>
            <person name="Imamovic A."/>
            <person name="Ireland A."/>
            <person name="Larimer J."/>
            <person name="McCowan C."/>
            <person name="Murphy C."/>
            <person name="Pearson M."/>
            <person name="Poon T.W."/>
            <person name="Priest M."/>
            <person name="Roberts A."/>
            <person name="Saif S."/>
            <person name="Shea T."/>
            <person name="Sisk P."/>
            <person name="Sykes S."/>
            <person name="Wortman J."/>
            <person name="Nusbaum C."/>
            <person name="Birren B."/>
        </authorList>
    </citation>
    <scope>NUCLEOTIDE SEQUENCE [LARGE SCALE GENOMIC DNA]</scope>
    <source>
        <strain evidence="3 4">DSM 19448</strain>
    </source>
</reference>
<evidence type="ECO:0000313" key="3">
    <source>
        <dbReference type="EMBL" id="KKB45653.1"/>
    </source>
</evidence>
<dbReference type="InterPro" id="IPR025388">
    <property type="entry name" value="Alginate_export_dom"/>
</dbReference>
<dbReference type="Gene3D" id="2.40.160.100">
    <property type="match status" value="1"/>
</dbReference>
<feature type="signal peptide" evidence="1">
    <location>
        <begin position="1"/>
        <end position="20"/>
    </location>
</feature>
<dbReference type="Proteomes" id="UP000033047">
    <property type="component" value="Unassembled WGS sequence"/>
</dbReference>
<dbReference type="STRING" id="927665.HMPREF1535_04937"/>
<organism evidence="3 4">
    <name type="scientific">Parabacteroides goldsteinii DSM 19448 = WAL 12034</name>
    <dbReference type="NCBI Taxonomy" id="927665"/>
    <lineage>
        <taxon>Bacteria</taxon>
        <taxon>Pseudomonadati</taxon>
        <taxon>Bacteroidota</taxon>
        <taxon>Bacteroidia</taxon>
        <taxon>Bacteroidales</taxon>
        <taxon>Tannerellaceae</taxon>
        <taxon>Parabacteroides</taxon>
    </lineage>
</organism>
<evidence type="ECO:0000313" key="4">
    <source>
        <dbReference type="Proteomes" id="UP000033047"/>
    </source>
</evidence>
<dbReference type="SUPFAM" id="SSF56935">
    <property type="entry name" value="Porins"/>
    <property type="match status" value="1"/>
</dbReference>
<feature type="domain" description="Alginate export" evidence="2">
    <location>
        <begin position="96"/>
        <end position="398"/>
    </location>
</feature>
<gene>
    <name evidence="3" type="ORF">HMPREF1535_04937</name>
</gene>
<dbReference type="Pfam" id="PF13372">
    <property type="entry name" value="Alginate_exp"/>
    <property type="match status" value="1"/>
</dbReference>